<evidence type="ECO:0000313" key="2">
    <source>
        <dbReference type="EMBL" id="CAD8725275.1"/>
    </source>
</evidence>
<sequence length="207" mass="23285">MSAAQGMERSDISVGDYLIESLGVCGCCEDGDDAVGQQMSRSYFSVAKMELGELVYEDADGCGEPLHSLARKHFSSNNDCREREKQIAASRFDSAPPRLSISVANAEALRQQISSESARHEDERKLTHPSPVSFEFSQGNKRCGRVKGAEEQLRKTVAWEDVEWREIEQRKRPSSKGGSRRSSLLRNSSLRNSSLRFSFVRLFFRAR</sequence>
<gene>
    <name evidence="2" type="ORF">EMAD1354_LOCUS1355</name>
</gene>
<dbReference type="EMBL" id="HBFE01002031">
    <property type="protein sequence ID" value="CAD8725275.1"/>
    <property type="molecule type" value="Transcribed_RNA"/>
</dbReference>
<protein>
    <submittedName>
        <fullName evidence="2">Uncharacterized protein</fullName>
    </submittedName>
</protein>
<proteinExistence type="predicted"/>
<evidence type="ECO:0000256" key="1">
    <source>
        <dbReference type="SAM" id="MobiDB-lite"/>
    </source>
</evidence>
<organism evidence="2">
    <name type="scientific">Erythrolobus madagascarensis</name>
    <dbReference type="NCBI Taxonomy" id="708628"/>
    <lineage>
        <taxon>Eukaryota</taxon>
        <taxon>Rhodophyta</taxon>
        <taxon>Bangiophyceae</taxon>
        <taxon>Porphyridiales</taxon>
        <taxon>Porphyridiaceae</taxon>
        <taxon>Erythrolobus</taxon>
    </lineage>
</organism>
<accession>A0A7S0XI48</accession>
<dbReference type="AlphaFoldDB" id="A0A7S0XI48"/>
<name>A0A7S0XI48_9RHOD</name>
<feature type="region of interest" description="Disordered" evidence="1">
    <location>
        <begin position="112"/>
        <end position="138"/>
    </location>
</feature>
<feature type="compositionally biased region" description="Basic and acidic residues" evidence="1">
    <location>
        <begin position="117"/>
        <end position="126"/>
    </location>
</feature>
<reference evidence="2" key="1">
    <citation type="submission" date="2021-01" db="EMBL/GenBank/DDBJ databases">
        <authorList>
            <person name="Corre E."/>
            <person name="Pelletier E."/>
            <person name="Niang G."/>
            <person name="Scheremetjew M."/>
            <person name="Finn R."/>
            <person name="Kale V."/>
            <person name="Holt S."/>
            <person name="Cochrane G."/>
            <person name="Meng A."/>
            <person name="Brown T."/>
            <person name="Cohen L."/>
        </authorList>
    </citation>
    <scope>NUCLEOTIDE SEQUENCE</scope>
    <source>
        <strain evidence="2">CCMP3276</strain>
    </source>
</reference>